<keyword evidence="2" id="KW-1185">Reference proteome</keyword>
<evidence type="ECO:0000313" key="1">
    <source>
        <dbReference type="EMBL" id="QDO97920.1"/>
    </source>
</evidence>
<dbReference type="RefSeq" id="WP_144068901.1">
    <property type="nucleotide sequence ID" value="NZ_CP041636.1"/>
</dbReference>
<proteinExistence type="predicted"/>
<evidence type="ECO:0000313" key="2">
    <source>
        <dbReference type="Proteomes" id="UP000317496"/>
    </source>
</evidence>
<protein>
    <submittedName>
        <fullName evidence="1">Uncharacterized protein</fullName>
    </submittedName>
</protein>
<dbReference type="AlphaFoldDB" id="A0A516H2W8"/>
<sequence length="88" mass="9538">MAQVYQSASIKLADEIITVIYVSYSAIATDEMAGRSLAAMKPLFKSSTVVLAAQGVNLAPEFVGPKHVVDILRGRALHDFKWYPISIG</sequence>
<accession>A0A516H2W8</accession>
<gene>
    <name evidence="1" type="ORF">FNB15_11865</name>
</gene>
<dbReference type="EMBL" id="CP041636">
    <property type="protein sequence ID" value="QDO97920.1"/>
    <property type="molecule type" value="Genomic_DNA"/>
</dbReference>
<dbReference type="KEGG" id="fer:FNB15_11865"/>
<reference evidence="1 2" key="1">
    <citation type="submission" date="2019-07" db="EMBL/GenBank/DDBJ databases">
        <title>Genome sequencing for Ferrovibrio sp. K5.</title>
        <authorList>
            <person name="Park S.-J."/>
        </authorList>
    </citation>
    <scope>NUCLEOTIDE SEQUENCE [LARGE SCALE GENOMIC DNA]</scope>
    <source>
        <strain evidence="1 2">K5</strain>
    </source>
</reference>
<dbReference type="Proteomes" id="UP000317496">
    <property type="component" value="Chromosome"/>
</dbReference>
<organism evidence="1 2">
    <name type="scientific">Ferrovibrio terrae</name>
    <dbReference type="NCBI Taxonomy" id="2594003"/>
    <lineage>
        <taxon>Bacteria</taxon>
        <taxon>Pseudomonadati</taxon>
        <taxon>Pseudomonadota</taxon>
        <taxon>Alphaproteobacteria</taxon>
        <taxon>Rhodospirillales</taxon>
        <taxon>Rhodospirillaceae</taxon>
        <taxon>Ferrovibrio</taxon>
    </lineage>
</organism>
<name>A0A516H2W8_9PROT</name>